<gene>
    <name evidence="1" type="ORF">NG821_12140</name>
</gene>
<proteinExistence type="predicted"/>
<accession>A0ABT1C0C8</accession>
<dbReference type="EMBL" id="JAMXLY010000078">
    <property type="protein sequence ID" value="MCO6026575.1"/>
    <property type="molecule type" value="Genomic_DNA"/>
</dbReference>
<dbReference type="InterPro" id="IPR035093">
    <property type="entry name" value="RelE/ParE_toxin_dom_sf"/>
</dbReference>
<sequence length="105" mass="12384">MDIYIEDEDLKELIETGKNRKYKKFSKDKVFMQKLVMVIQTMRAVSNTRMLGSVSFLHYERLKHSGRSSIRIMNGRVERLIFRESEGGKEVTIIILDETHYGNKK</sequence>
<comment type="caution">
    <text evidence="1">The sequence shown here is derived from an EMBL/GenBank/DDBJ whole genome shotgun (WGS) entry which is preliminary data.</text>
</comment>
<dbReference type="Proteomes" id="UP001204015">
    <property type="component" value="Unassembled WGS sequence"/>
</dbReference>
<evidence type="ECO:0000313" key="1">
    <source>
        <dbReference type="EMBL" id="MCO6026575.1"/>
    </source>
</evidence>
<dbReference type="RefSeq" id="WP_252761925.1">
    <property type="nucleotide sequence ID" value="NZ_JAMXLY010000078.1"/>
</dbReference>
<name>A0ABT1C0C8_9BACT</name>
<evidence type="ECO:0008006" key="3">
    <source>
        <dbReference type="Google" id="ProtNLM"/>
    </source>
</evidence>
<dbReference type="Gene3D" id="3.30.2310.20">
    <property type="entry name" value="RelE-like"/>
    <property type="match status" value="1"/>
</dbReference>
<reference evidence="1 2" key="1">
    <citation type="submission" date="2022-06" db="EMBL/GenBank/DDBJ databases">
        <title>A taxonomic note on the genus Prevotella: Description of four novel genera and emended description of the genera Hallella and Xylanibacter.</title>
        <authorList>
            <person name="Hitch T.C.A."/>
        </authorList>
    </citation>
    <scope>NUCLEOTIDE SEQUENCE [LARGE SCALE GENOMIC DNA]</scope>
    <source>
        <strain evidence="1 2">DSM 100619</strain>
    </source>
</reference>
<evidence type="ECO:0000313" key="2">
    <source>
        <dbReference type="Proteomes" id="UP001204015"/>
    </source>
</evidence>
<keyword evidence="2" id="KW-1185">Reference proteome</keyword>
<organism evidence="1 2">
    <name type="scientific">Segatella cerevisiae</name>
    <dbReference type="NCBI Taxonomy" id="2053716"/>
    <lineage>
        <taxon>Bacteria</taxon>
        <taxon>Pseudomonadati</taxon>
        <taxon>Bacteroidota</taxon>
        <taxon>Bacteroidia</taxon>
        <taxon>Bacteroidales</taxon>
        <taxon>Prevotellaceae</taxon>
        <taxon>Segatella</taxon>
    </lineage>
</organism>
<protein>
    <recommendedName>
        <fullName evidence="3">Plasmid maintenance system killer protein</fullName>
    </recommendedName>
</protein>